<keyword evidence="2" id="KW-0238">DNA-binding</keyword>
<keyword evidence="3" id="KW-0804">Transcription</keyword>
<dbReference type="InterPro" id="IPR008920">
    <property type="entry name" value="TF_FadR/GntR_C"/>
</dbReference>
<gene>
    <name evidence="6" type="ORF">Csp1_02240</name>
</gene>
<evidence type="ECO:0000313" key="6">
    <source>
        <dbReference type="EMBL" id="AWT25052.1"/>
    </source>
</evidence>
<dbReference type="KEGG" id="cpre:Csp1_02240"/>
<dbReference type="AlphaFoldDB" id="A0A2Z3YM59"/>
<dbReference type="PANTHER" id="PTHR43537">
    <property type="entry name" value="TRANSCRIPTIONAL REGULATOR, GNTR FAMILY"/>
    <property type="match status" value="1"/>
</dbReference>
<dbReference type="SMART" id="SM00895">
    <property type="entry name" value="FCD"/>
    <property type="match status" value="1"/>
</dbReference>
<dbReference type="InterPro" id="IPR000524">
    <property type="entry name" value="Tscrpt_reg_HTH_GntR"/>
</dbReference>
<dbReference type="EMBL" id="CP024988">
    <property type="protein sequence ID" value="AWT25052.1"/>
    <property type="molecule type" value="Genomic_DNA"/>
</dbReference>
<feature type="region of interest" description="Disordered" evidence="4">
    <location>
        <begin position="206"/>
        <end position="231"/>
    </location>
</feature>
<evidence type="ECO:0000256" key="4">
    <source>
        <dbReference type="SAM" id="MobiDB-lite"/>
    </source>
</evidence>
<dbReference type="PANTHER" id="PTHR43537:SF5">
    <property type="entry name" value="UXU OPERON TRANSCRIPTIONAL REGULATOR"/>
    <property type="match status" value="1"/>
</dbReference>
<dbReference type="Gene3D" id="1.10.10.10">
    <property type="entry name" value="Winged helix-like DNA-binding domain superfamily/Winged helix DNA-binding domain"/>
    <property type="match status" value="1"/>
</dbReference>
<keyword evidence="7" id="KW-1185">Reference proteome</keyword>
<reference evidence="7" key="1">
    <citation type="submission" date="2017-11" db="EMBL/GenBank/DDBJ databases">
        <title>Otitis media/interna in a cat caused by the recently described species Corynebacterium provencense.</title>
        <authorList>
            <person name="Kittl S."/>
            <person name="Brodard I."/>
            <person name="Rychener L."/>
            <person name="Jores J."/>
            <person name="Roosje P."/>
            <person name="Gobeli Brawand S."/>
        </authorList>
    </citation>
    <scope>NUCLEOTIDE SEQUENCE [LARGE SCALE GENOMIC DNA]</scope>
    <source>
        <strain evidence="7">17KM38</strain>
    </source>
</reference>
<evidence type="ECO:0000256" key="2">
    <source>
        <dbReference type="ARBA" id="ARBA00023125"/>
    </source>
</evidence>
<keyword evidence="1" id="KW-0805">Transcription regulation</keyword>
<dbReference type="GO" id="GO:0003677">
    <property type="term" value="F:DNA binding"/>
    <property type="evidence" value="ECO:0007669"/>
    <property type="project" value="UniProtKB-KW"/>
</dbReference>
<feature type="domain" description="HTH gntR-type" evidence="5">
    <location>
        <begin position="272"/>
        <end position="341"/>
    </location>
</feature>
<evidence type="ECO:0000259" key="5">
    <source>
        <dbReference type="PROSITE" id="PS50949"/>
    </source>
</evidence>
<feature type="compositionally biased region" description="Gly residues" evidence="4">
    <location>
        <begin position="215"/>
        <end position="229"/>
    </location>
</feature>
<name>A0A2Z3YM59_9CORY</name>
<organism evidence="6 7">
    <name type="scientific">Corynebacterium provencense</name>
    <dbReference type="NCBI Taxonomy" id="1737425"/>
    <lineage>
        <taxon>Bacteria</taxon>
        <taxon>Bacillati</taxon>
        <taxon>Actinomycetota</taxon>
        <taxon>Actinomycetes</taxon>
        <taxon>Mycobacteriales</taxon>
        <taxon>Corynebacteriaceae</taxon>
        <taxon>Corynebacterium</taxon>
    </lineage>
</organism>
<evidence type="ECO:0000313" key="7">
    <source>
        <dbReference type="Proteomes" id="UP000247696"/>
    </source>
</evidence>
<dbReference type="InterPro" id="IPR011711">
    <property type="entry name" value="GntR_C"/>
</dbReference>
<dbReference type="Gene3D" id="1.20.120.530">
    <property type="entry name" value="GntR ligand-binding domain-like"/>
    <property type="match status" value="1"/>
</dbReference>
<proteinExistence type="predicted"/>
<dbReference type="InterPro" id="IPR036390">
    <property type="entry name" value="WH_DNA-bd_sf"/>
</dbReference>
<evidence type="ECO:0000256" key="1">
    <source>
        <dbReference type="ARBA" id="ARBA00023015"/>
    </source>
</evidence>
<dbReference type="SUPFAM" id="SSF46785">
    <property type="entry name" value="Winged helix' DNA-binding domain"/>
    <property type="match status" value="1"/>
</dbReference>
<dbReference type="SUPFAM" id="SSF48008">
    <property type="entry name" value="GntR ligand-binding domain-like"/>
    <property type="match status" value="1"/>
</dbReference>
<dbReference type="InterPro" id="IPR036388">
    <property type="entry name" value="WH-like_DNA-bd_sf"/>
</dbReference>
<sequence length="498" mass="52414">MATGAQAGAAARGRPRIQEQADAVVAGVLAVAGPRVGGHEYSTRRIALMTGLSQTLVSRAMRRIRRGGDLLRVEHGHRSLRFSAFTVSFPRISVEFSTGGADMPGELQAFDRRATAVMAALRISGADAWPTTRREPGDGAAGPPVDGDSLGADTVRVFWEPGQQTWEAFLSQTAGLLEACGRSVDAVPGDLLSALSVRVGQGLHGVRWRRSDPGTGPGTAPGTGSGTGLRAGHADRYGGMSGERDSEPVSDSFSTGWQVPGPGWQGTAGGELSPAEQVAVALRKEITDSGFSAGDRVTGGVLASHMGIRQSVVRAAMRRLADDGLLESRDGVFSLPLVTGADIIDLYAARLQVGTVLLRACAAVPRHRLLGAQTALRMLEAAAERGDAVRVDQADLYFQQELAEAAGLRQSARTFHSLTLRLQMFISVLQLNYGPVVARIVADDRQIMSALVNGNAPVAVWTWGSKLDNAVRHMSAAAAAGLRFDVRLWDSLTGGAGQ</sequence>
<dbReference type="OrthoDB" id="2375382at2"/>
<protein>
    <recommendedName>
        <fullName evidence="5">HTH gntR-type domain-containing protein</fullName>
    </recommendedName>
</protein>
<dbReference type="PROSITE" id="PS50949">
    <property type="entry name" value="HTH_GNTR"/>
    <property type="match status" value="1"/>
</dbReference>
<accession>A0A2Z3YM59</accession>
<dbReference type="Pfam" id="PF07729">
    <property type="entry name" value="FCD"/>
    <property type="match status" value="1"/>
</dbReference>
<evidence type="ECO:0000256" key="3">
    <source>
        <dbReference type="ARBA" id="ARBA00023163"/>
    </source>
</evidence>
<dbReference type="Proteomes" id="UP000247696">
    <property type="component" value="Chromosome"/>
</dbReference>
<dbReference type="Pfam" id="PF00392">
    <property type="entry name" value="GntR"/>
    <property type="match status" value="1"/>
</dbReference>
<dbReference type="RefSeq" id="WP_110480850.1">
    <property type="nucleotide sequence ID" value="NZ_CP024988.1"/>
</dbReference>
<dbReference type="GO" id="GO:0003700">
    <property type="term" value="F:DNA-binding transcription factor activity"/>
    <property type="evidence" value="ECO:0007669"/>
    <property type="project" value="InterPro"/>
</dbReference>